<sequence>MSKNDKYEHVGLLAAILSLISFYSLVFHNFKVQNTTSLGWVWLISGILTQMCWAIYAYANNILPSQILSPLMIIGFLSLTFLKVKLESNILPGSTNKHNPPQHKTSGEFVN</sequence>
<dbReference type="AlphaFoldDB" id="A0A6C0CKB0"/>
<name>A0A6C0CKB0_9ZZZZ</name>
<accession>A0A6C0CKB0</accession>
<protein>
    <submittedName>
        <fullName evidence="3">Uncharacterized protein</fullName>
    </submittedName>
</protein>
<evidence type="ECO:0000256" key="2">
    <source>
        <dbReference type="SAM" id="Phobius"/>
    </source>
</evidence>
<feature type="region of interest" description="Disordered" evidence="1">
    <location>
        <begin position="91"/>
        <end position="111"/>
    </location>
</feature>
<keyword evidence="2" id="KW-0472">Membrane</keyword>
<dbReference type="Gene3D" id="1.20.1280.290">
    <property type="match status" value="1"/>
</dbReference>
<keyword evidence="2" id="KW-1133">Transmembrane helix</keyword>
<reference evidence="3" key="1">
    <citation type="journal article" date="2020" name="Nature">
        <title>Giant virus diversity and host interactions through global metagenomics.</title>
        <authorList>
            <person name="Schulz F."/>
            <person name="Roux S."/>
            <person name="Paez-Espino D."/>
            <person name="Jungbluth S."/>
            <person name="Walsh D.A."/>
            <person name="Denef V.J."/>
            <person name="McMahon K.D."/>
            <person name="Konstantinidis K.T."/>
            <person name="Eloe-Fadrosh E.A."/>
            <person name="Kyrpides N.C."/>
            <person name="Woyke T."/>
        </authorList>
    </citation>
    <scope>NUCLEOTIDE SEQUENCE</scope>
    <source>
        <strain evidence="3">GVMAG-M-3300021185-45</strain>
    </source>
</reference>
<feature type="transmembrane region" description="Helical" evidence="2">
    <location>
        <begin position="62"/>
        <end position="82"/>
    </location>
</feature>
<evidence type="ECO:0000313" key="3">
    <source>
        <dbReference type="EMBL" id="QHT04114.1"/>
    </source>
</evidence>
<feature type="compositionally biased region" description="Polar residues" evidence="1">
    <location>
        <begin position="91"/>
        <end position="104"/>
    </location>
</feature>
<keyword evidence="2" id="KW-0812">Transmembrane</keyword>
<feature type="transmembrane region" description="Helical" evidence="2">
    <location>
        <begin position="12"/>
        <end position="30"/>
    </location>
</feature>
<dbReference type="EMBL" id="MN739423">
    <property type="protein sequence ID" value="QHT04114.1"/>
    <property type="molecule type" value="Genomic_DNA"/>
</dbReference>
<feature type="transmembrane region" description="Helical" evidence="2">
    <location>
        <begin position="37"/>
        <end position="56"/>
    </location>
</feature>
<proteinExistence type="predicted"/>
<organism evidence="3">
    <name type="scientific">viral metagenome</name>
    <dbReference type="NCBI Taxonomy" id="1070528"/>
    <lineage>
        <taxon>unclassified sequences</taxon>
        <taxon>metagenomes</taxon>
        <taxon>organismal metagenomes</taxon>
    </lineage>
</organism>
<evidence type="ECO:0000256" key="1">
    <source>
        <dbReference type="SAM" id="MobiDB-lite"/>
    </source>
</evidence>